<feature type="compositionally biased region" description="Pro residues" evidence="1">
    <location>
        <begin position="13"/>
        <end position="26"/>
    </location>
</feature>
<feature type="region of interest" description="Disordered" evidence="1">
    <location>
        <begin position="1"/>
        <end position="41"/>
    </location>
</feature>
<proteinExistence type="predicted"/>
<evidence type="ECO:0000313" key="3">
    <source>
        <dbReference type="EMBL" id="TFK99806.1"/>
    </source>
</evidence>
<reference evidence="3 4" key="1">
    <citation type="journal article" date="2019" name="Nat. Ecol. Evol.">
        <title>Megaphylogeny resolves global patterns of mushroom evolution.</title>
        <authorList>
            <person name="Varga T."/>
            <person name="Krizsan K."/>
            <person name="Foldi C."/>
            <person name="Dima B."/>
            <person name="Sanchez-Garcia M."/>
            <person name="Sanchez-Ramirez S."/>
            <person name="Szollosi G.J."/>
            <person name="Szarkandi J.G."/>
            <person name="Papp V."/>
            <person name="Albert L."/>
            <person name="Andreopoulos W."/>
            <person name="Angelini C."/>
            <person name="Antonin V."/>
            <person name="Barry K.W."/>
            <person name="Bougher N.L."/>
            <person name="Buchanan P."/>
            <person name="Buyck B."/>
            <person name="Bense V."/>
            <person name="Catcheside P."/>
            <person name="Chovatia M."/>
            <person name="Cooper J."/>
            <person name="Damon W."/>
            <person name="Desjardin D."/>
            <person name="Finy P."/>
            <person name="Geml J."/>
            <person name="Haridas S."/>
            <person name="Hughes K."/>
            <person name="Justo A."/>
            <person name="Karasinski D."/>
            <person name="Kautmanova I."/>
            <person name="Kiss B."/>
            <person name="Kocsube S."/>
            <person name="Kotiranta H."/>
            <person name="LaButti K.M."/>
            <person name="Lechner B.E."/>
            <person name="Liimatainen K."/>
            <person name="Lipzen A."/>
            <person name="Lukacs Z."/>
            <person name="Mihaltcheva S."/>
            <person name="Morgado L.N."/>
            <person name="Niskanen T."/>
            <person name="Noordeloos M.E."/>
            <person name="Ohm R.A."/>
            <person name="Ortiz-Santana B."/>
            <person name="Ovrebo C."/>
            <person name="Racz N."/>
            <person name="Riley R."/>
            <person name="Savchenko A."/>
            <person name="Shiryaev A."/>
            <person name="Soop K."/>
            <person name="Spirin V."/>
            <person name="Szebenyi C."/>
            <person name="Tomsovsky M."/>
            <person name="Tulloss R.E."/>
            <person name="Uehling J."/>
            <person name="Grigoriev I.V."/>
            <person name="Vagvolgyi C."/>
            <person name="Papp T."/>
            <person name="Martin F.M."/>
            <person name="Miettinen O."/>
            <person name="Hibbett D.S."/>
            <person name="Nagy L.G."/>
        </authorList>
    </citation>
    <scope>NUCLEOTIDE SEQUENCE [LARGE SCALE GENOMIC DNA]</scope>
    <source>
        <strain evidence="3 4">CBS 309.79</strain>
    </source>
</reference>
<accession>A0A5C3QE36</accession>
<keyword evidence="4" id="KW-1185">Reference proteome</keyword>
<evidence type="ECO:0000313" key="2">
    <source>
        <dbReference type="EMBL" id="TFK96161.1"/>
    </source>
</evidence>
<gene>
    <name evidence="3" type="ORF">BDV98DRAFT_570180</name>
    <name evidence="2" type="ORF">BDV98DRAFT_576705</name>
</gene>
<protein>
    <submittedName>
        <fullName evidence="3">Uncharacterized protein</fullName>
    </submittedName>
</protein>
<dbReference type="EMBL" id="ML178866">
    <property type="protein sequence ID" value="TFK96161.1"/>
    <property type="molecule type" value="Genomic_DNA"/>
</dbReference>
<organism evidence="3 4">
    <name type="scientific">Pterulicium gracile</name>
    <dbReference type="NCBI Taxonomy" id="1884261"/>
    <lineage>
        <taxon>Eukaryota</taxon>
        <taxon>Fungi</taxon>
        <taxon>Dikarya</taxon>
        <taxon>Basidiomycota</taxon>
        <taxon>Agaricomycotina</taxon>
        <taxon>Agaricomycetes</taxon>
        <taxon>Agaricomycetidae</taxon>
        <taxon>Agaricales</taxon>
        <taxon>Pleurotineae</taxon>
        <taxon>Pterulaceae</taxon>
        <taxon>Pterulicium</taxon>
    </lineage>
</organism>
<evidence type="ECO:0000256" key="1">
    <source>
        <dbReference type="SAM" id="MobiDB-lite"/>
    </source>
</evidence>
<dbReference type="EMBL" id="ML178831">
    <property type="protein sequence ID" value="TFK99806.1"/>
    <property type="molecule type" value="Genomic_DNA"/>
</dbReference>
<dbReference type="AlphaFoldDB" id="A0A5C3QE36"/>
<evidence type="ECO:0000313" key="4">
    <source>
        <dbReference type="Proteomes" id="UP000305067"/>
    </source>
</evidence>
<dbReference type="Proteomes" id="UP000305067">
    <property type="component" value="Unassembled WGS sequence"/>
</dbReference>
<sequence length="83" mass="9694">MSTTCCSETLPPRKAPQPKLPSPPQRYTPRTRLSKFQTQHEPEPWIEAHRLKRRYQKAHMRCLAVDLRFADLSPKITQRGKGL</sequence>
<name>A0A5C3QE36_9AGAR</name>